<feature type="domain" description="Sensor histidine kinase NatK-like C-terminal" evidence="2">
    <location>
        <begin position="328"/>
        <end position="432"/>
    </location>
</feature>
<evidence type="ECO:0000313" key="4">
    <source>
        <dbReference type="Proteomes" id="UP000245845"/>
    </source>
</evidence>
<evidence type="ECO:0000313" key="3">
    <source>
        <dbReference type="EMBL" id="PWJ21552.1"/>
    </source>
</evidence>
<dbReference type="Pfam" id="PF14501">
    <property type="entry name" value="HATPase_c_5"/>
    <property type="match status" value="1"/>
</dbReference>
<dbReference type="InterPro" id="IPR032834">
    <property type="entry name" value="NatK-like_C"/>
</dbReference>
<reference evidence="3 4" key="1">
    <citation type="submission" date="2018-05" db="EMBL/GenBank/DDBJ databases">
        <title>The Hungate 1000. A catalogue of reference genomes from the rumen microbiome.</title>
        <authorList>
            <person name="Kelly W."/>
        </authorList>
    </citation>
    <scope>NUCLEOTIDE SEQUENCE [LARGE SCALE GENOMIC DNA]</scope>
    <source>
        <strain evidence="3 4">NLAE-zl-C242</strain>
    </source>
</reference>
<dbReference type="InterPro" id="IPR036890">
    <property type="entry name" value="HATPase_C_sf"/>
</dbReference>
<feature type="transmembrane region" description="Helical" evidence="1">
    <location>
        <begin position="33"/>
        <end position="55"/>
    </location>
</feature>
<sequence length="433" mass="50083">MEGMEYISCVRFSMQLMIAESVFVIYWKKKDFFAGRFILALVGYFIMALSAFTAFRSIPGNNPATYMSYYIALFVLTLMVMFFCFQVKKKEVLFAGVCGYATQHIAYAAYTIFHELTNLRLPAVWDFLLLRFFPYILAAVIVYCLLIRRYEGRGELVDKDMRMIVLALVILLTVIFISVLVDTGTFGDEAGILRNVLCKVYAIICSVLSIFIAFSLSWQNRITHENEMMETMLHNMGEQQKLSKETVNIINIKSHDLKYRISKIAKIEDDQEQKEYIEEIKKAVTIYDNIYQTGNSAMDLILTEKSLMCEENGIKVSSMVDGTLLNFMQTTDVYALFGNLLDNAIESVIKEENREKRIISIHISRRNEGCHIHVENYCNKELVFENGLPVTTKRDKAYHGFGVKSIKYIVEKYQGDVLMQKVDNRFRVDIMFY</sequence>
<organism evidence="3 4">
    <name type="scientific">Faecalicatena orotica</name>
    <dbReference type="NCBI Taxonomy" id="1544"/>
    <lineage>
        <taxon>Bacteria</taxon>
        <taxon>Bacillati</taxon>
        <taxon>Bacillota</taxon>
        <taxon>Clostridia</taxon>
        <taxon>Lachnospirales</taxon>
        <taxon>Lachnospiraceae</taxon>
        <taxon>Faecalicatena</taxon>
    </lineage>
</organism>
<accession>A0A2Y9CAR2</accession>
<protein>
    <submittedName>
        <fullName evidence="3">GHKL domain-containing protein</fullName>
    </submittedName>
</protein>
<dbReference type="AlphaFoldDB" id="A0A2Y9CAR2"/>
<keyword evidence="1" id="KW-0812">Transmembrane</keyword>
<feature type="transmembrane region" description="Helical" evidence="1">
    <location>
        <begin position="162"/>
        <end position="180"/>
    </location>
</feature>
<keyword evidence="4" id="KW-1185">Reference proteome</keyword>
<evidence type="ECO:0000259" key="2">
    <source>
        <dbReference type="Pfam" id="PF14501"/>
    </source>
</evidence>
<dbReference type="SUPFAM" id="SSF55874">
    <property type="entry name" value="ATPase domain of HSP90 chaperone/DNA topoisomerase II/histidine kinase"/>
    <property type="match status" value="1"/>
</dbReference>
<dbReference type="CDD" id="cd16935">
    <property type="entry name" value="HATPase_AgrC-ComD-like"/>
    <property type="match status" value="1"/>
</dbReference>
<gene>
    <name evidence="3" type="ORF">A8806_11942</name>
</gene>
<feature type="transmembrane region" description="Helical" evidence="1">
    <location>
        <begin position="92"/>
        <end position="112"/>
    </location>
</feature>
<dbReference type="EMBL" id="QGDL01000019">
    <property type="protein sequence ID" value="PWJ21552.1"/>
    <property type="molecule type" value="Genomic_DNA"/>
</dbReference>
<evidence type="ECO:0000256" key="1">
    <source>
        <dbReference type="SAM" id="Phobius"/>
    </source>
</evidence>
<feature type="transmembrane region" description="Helical" evidence="1">
    <location>
        <begin position="132"/>
        <end position="150"/>
    </location>
</feature>
<dbReference type="Proteomes" id="UP000245845">
    <property type="component" value="Unassembled WGS sequence"/>
</dbReference>
<feature type="transmembrane region" description="Helical" evidence="1">
    <location>
        <begin position="67"/>
        <end position="85"/>
    </location>
</feature>
<comment type="caution">
    <text evidence="3">The sequence shown here is derived from an EMBL/GenBank/DDBJ whole genome shotgun (WGS) entry which is preliminary data.</text>
</comment>
<keyword evidence="1" id="KW-1133">Transmembrane helix</keyword>
<feature type="transmembrane region" description="Helical" evidence="1">
    <location>
        <begin position="200"/>
        <end position="218"/>
    </location>
</feature>
<proteinExistence type="predicted"/>
<dbReference type="OrthoDB" id="1837658at2"/>
<keyword evidence="1" id="KW-0472">Membrane</keyword>
<dbReference type="RefSeq" id="WP_109733593.1">
    <property type="nucleotide sequence ID" value="NZ_BAAACK010000002.1"/>
</dbReference>
<dbReference type="Gene3D" id="3.30.565.10">
    <property type="entry name" value="Histidine kinase-like ATPase, C-terminal domain"/>
    <property type="match status" value="1"/>
</dbReference>
<name>A0A2Y9CAR2_9FIRM</name>